<gene>
    <name evidence="8" type="ORF">H9928_03530</name>
</gene>
<dbReference type="InterPro" id="IPR012336">
    <property type="entry name" value="Thioredoxin-like_fold"/>
</dbReference>
<reference evidence="8" key="2">
    <citation type="submission" date="2021-04" db="EMBL/GenBank/DDBJ databases">
        <authorList>
            <person name="Gilroy R."/>
        </authorList>
    </citation>
    <scope>NUCLEOTIDE SEQUENCE</scope>
    <source>
        <strain evidence="8">8470</strain>
    </source>
</reference>
<dbReference type="InterPro" id="IPR025380">
    <property type="entry name" value="DUF4369"/>
</dbReference>
<dbReference type="GO" id="GO:0017004">
    <property type="term" value="P:cytochrome complex assembly"/>
    <property type="evidence" value="ECO:0007669"/>
    <property type="project" value="UniProtKB-KW"/>
</dbReference>
<dbReference type="EMBL" id="JAHLFJ010000036">
    <property type="protein sequence ID" value="MBU3855625.1"/>
    <property type="molecule type" value="Genomic_DNA"/>
</dbReference>
<evidence type="ECO:0000259" key="7">
    <source>
        <dbReference type="Pfam" id="PF14289"/>
    </source>
</evidence>
<evidence type="ECO:0000256" key="3">
    <source>
        <dbReference type="ARBA" id="ARBA00023157"/>
    </source>
</evidence>
<dbReference type="SUPFAM" id="SSF52833">
    <property type="entry name" value="Thioredoxin-like"/>
    <property type="match status" value="1"/>
</dbReference>
<dbReference type="Proteomes" id="UP000784286">
    <property type="component" value="Unassembled WGS sequence"/>
</dbReference>
<comment type="subcellular location">
    <subcellularLocation>
        <location evidence="1">Cell envelope</location>
    </subcellularLocation>
</comment>
<evidence type="ECO:0000256" key="4">
    <source>
        <dbReference type="ARBA" id="ARBA00023284"/>
    </source>
</evidence>
<keyword evidence="2" id="KW-0201">Cytochrome c-type biogenesis</keyword>
<proteinExistence type="predicted"/>
<organism evidence="8 9">
    <name type="scientific">Candidatus Phocaeicola excrementipullorum</name>
    <dbReference type="NCBI Taxonomy" id="2838731"/>
    <lineage>
        <taxon>Bacteria</taxon>
        <taxon>Pseudomonadati</taxon>
        <taxon>Bacteroidota</taxon>
        <taxon>Bacteroidia</taxon>
        <taxon>Bacteroidales</taxon>
        <taxon>Bacteroidaceae</taxon>
        <taxon>Phocaeicola</taxon>
    </lineage>
</organism>
<protein>
    <submittedName>
        <fullName evidence="8">DUF4369 domain-containing protein</fullName>
    </submittedName>
</protein>
<dbReference type="PANTHER" id="PTHR42852">
    <property type="entry name" value="THIOL:DISULFIDE INTERCHANGE PROTEIN DSBE"/>
    <property type="match status" value="1"/>
</dbReference>
<evidence type="ECO:0000259" key="6">
    <source>
        <dbReference type="Pfam" id="PF13905"/>
    </source>
</evidence>
<dbReference type="PROSITE" id="PS51257">
    <property type="entry name" value="PROKAR_LIPOPROTEIN"/>
    <property type="match status" value="1"/>
</dbReference>
<comment type="caution">
    <text evidence="8">The sequence shown here is derived from an EMBL/GenBank/DDBJ whole genome shotgun (WGS) entry which is preliminary data.</text>
</comment>
<evidence type="ECO:0000313" key="9">
    <source>
        <dbReference type="Proteomes" id="UP000784286"/>
    </source>
</evidence>
<dbReference type="InterPro" id="IPR050553">
    <property type="entry name" value="Thioredoxin_ResA/DsbE_sf"/>
</dbReference>
<dbReference type="Pfam" id="PF14289">
    <property type="entry name" value="DUF4369"/>
    <property type="match status" value="1"/>
</dbReference>
<feature type="domain" description="DUF4369" evidence="7">
    <location>
        <begin position="26"/>
        <end position="112"/>
    </location>
</feature>
<name>A0A948TM47_9BACT</name>
<keyword evidence="4" id="KW-0676">Redox-active center</keyword>
<sequence>MKRYSLPAITFCLIFFLTACSKKSGFELKGELNSLSSDMILAIYDDPKSKTDTIYPKDGKFTYSVPADTLSIFRLVNDSGKSIPVFANKGWQVTLKGNFDTFTIEGEGPNKELQEFRAQIANRTSQTEIQQAAEAFVKSHPQSLVSAYLINQYFVQIPHPDEAKIKSLTEPLSGNVKDCRILSVALKSLTDNSKQRNRNKEYVNYFSAKARSGKYISWNSSKDQYILINFWASWDKKSKAASDSLYATAKEFKNKELKVLNISLDYDKDQWEKSCKEDTEQWIEICDRRGWGNQIIEQMNIQEIPANILVNSSRKVLATDLYGDDLRNKIKELTKDKKK</sequence>
<dbReference type="Pfam" id="PF13905">
    <property type="entry name" value="Thioredoxin_8"/>
    <property type="match status" value="1"/>
</dbReference>
<feature type="domain" description="Thioredoxin-like fold" evidence="6">
    <location>
        <begin position="224"/>
        <end position="316"/>
    </location>
</feature>
<reference evidence="8" key="1">
    <citation type="journal article" date="2021" name="PeerJ">
        <title>Extensive microbial diversity within the chicken gut microbiome revealed by metagenomics and culture.</title>
        <authorList>
            <person name="Gilroy R."/>
            <person name="Ravi A."/>
            <person name="Getino M."/>
            <person name="Pursley I."/>
            <person name="Horton D.L."/>
            <person name="Alikhan N.F."/>
            <person name="Baker D."/>
            <person name="Gharbi K."/>
            <person name="Hall N."/>
            <person name="Watson M."/>
            <person name="Adriaenssens E.M."/>
            <person name="Foster-Nyarko E."/>
            <person name="Jarju S."/>
            <person name="Secka A."/>
            <person name="Antonio M."/>
            <person name="Oren A."/>
            <person name="Chaudhuri R.R."/>
            <person name="La Ragione R."/>
            <person name="Hildebrand F."/>
            <person name="Pallen M.J."/>
        </authorList>
    </citation>
    <scope>NUCLEOTIDE SEQUENCE</scope>
    <source>
        <strain evidence="8">8470</strain>
    </source>
</reference>
<feature type="signal peptide" evidence="5">
    <location>
        <begin position="1"/>
        <end position="19"/>
    </location>
</feature>
<evidence type="ECO:0000313" key="8">
    <source>
        <dbReference type="EMBL" id="MBU3855625.1"/>
    </source>
</evidence>
<dbReference type="AlphaFoldDB" id="A0A948TM47"/>
<feature type="chain" id="PRO_5037623618" evidence="5">
    <location>
        <begin position="20"/>
        <end position="339"/>
    </location>
</feature>
<keyword evidence="5" id="KW-0732">Signal</keyword>
<accession>A0A948TM47</accession>
<dbReference type="GO" id="GO:0030313">
    <property type="term" value="C:cell envelope"/>
    <property type="evidence" value="ECO:0007669"/>
    <property type="project" value="UniProtKB-SubCell"/>
</dbReference>
<evidence type="ECO:0000256" key="1">
    <source>
        <dbReference type="ARBA" id="ARBA00004196"/>
    </source>
</evidence>
<dbReference type="PANTHER" id="PTHR42852:SF6">
    <property type="entry name" value="THIOL:DISULFIDE INTERCHANGE PROTEIN DSBE"/>
    <property type="match status" value="1"/>
</dbReference>
<evidence type="ECO:0000256" key="5">
    <source>
        <dbReference type="SAM" id="SignalP"/>
    </source>
</evidence>
<dbReference type="InterPro" id="IPR036249">
    <property type="entry name" value="Thioredoxin-like_sf"/>
</dbReference>
<evidence type="ECO:0000256" key="2">
    <source>
        <dbReference type="ARBA" id="ARBA00022748"/>
    </source>
</evidence>
<keyword evidence="3" id="KW-1015">Disulfide bond</keyword>
<dbReference type="Gene3D" id="3.40.30.10">
    <property type="entry name" value="Glutaredoxin"/>
    <property type="match status" value="1"/>
</dbReference>